<dbReference type="Proteomes" id="UP001144205">
    <property type="component" value="Unassembled WGS sequence"/>
</dbReference>
<dbReference type="EMBL" id="BROH01000003">
    <property type="protein sequence ID" value="GKY87570.1"/>
    <property type="molecule type" value="Genomic_DNA"/>
</dbReference>
<evidence type="ECO:0000256" key="2">
    <source>
        <dbReference type="SAM" id="MobiDB-lite"/>
    </source>
</evidence>
<dbReference type="Gene3D" id="1.10.1660.10">
    <property type="match status" value="1"/>
</dbReference>
<dbReference type="InterPro" id="IPR000551">
    <property type="entry name" value="MerR-type_HTH_dom"/>
</dbReference>
<feature type="compositionally biased region" description="Basic and acidic residues" evidence="2">
    <location>
        <begin position="109"/>
        <end position="119"/>
    </location>
</feature>
<comment type="caution">
    <text evidence="4">The sequence shown here is derived from an EMBL/GenBank/DDBJ whole genome shotgun (WGS) entry which is preliminary data.</text>
</comment>
<dbReference type="PANTHER" id="PTHR30204:SF15">
    <property type="entry name" value="BLL5018 PROTEIN"/>
    <property type="match status" value="1"/>
</dbReference>
<organism evidence="4 5">
    <name type="scientific">Sinisalibacter aestuarii</name>
    <dbReference type="NCBI Taxonomy" id="2949426"/>
    <lineage>
        <taxon>Bacteria</taxon>
        <taxon>Pseudomonadati</taxon>
        <taxon>Pseudomonadota</taxon>
        <taxon>Alphaproteobacteria</taxon>
        <taxon>Rhodobacterales</taxon>
        <taxon>Roseobacteraceae</taxon>
        <taxon>Sinisalibacter</taxon>
    </lineage>
</organism>
<keyword evidence="1" id="KW-0238">DNA-binding</keyword>
<feature type="domain" description="HTH merR-type" evidence="3">
    <location>
        <begin position="11"/>
        <end position="79"/>
    </location>
</feature>
<dbReference type="Pfam" id="PF13411">
    <property type="entry name" value="MerR_1"/>
    <property type="match status" value="1"/>
</dbReference>
<dbReference type="RefSeq" id="WP_281841555.1">
    <property type="nucleotide sequence ID" value="NZ_BROH01000003.1"/>
</dbReference>
<feature type="compositionally biased region" description="Low complexity" evidence="2">
    <location>
        <begin position="156"/>
        <end position="170"/>
    </location>
</feature>
<feature type="compositionally biased region" description="Low complexity" evidence="2">
    <location>
        <begin position="132"/>
        <end position="141"/>
    </location>
</feature>
<reference evidence="4" key="1">
    <citation type="journal article" date="2023" name="Int. J. Syst. Evol. Microbiol.">
        <title>Sinisalibacter aestuarii sp. nov., isolated from estuarine sediment of the Arakawa River.</title>
        <authorList>
            <person name="Arafat S.T."/>
            <person name="Hirano S."/>
            <person name="Sato A."/>
            <person name="Takeuchi K."/>
            <person name="Yasuda T."/>
            <person name="Terahara T."/>
            <person name="Hamada M."/>
            <person name="Kobayashi T."/>
        </authorList>
    </citation>
    <scope>NUCLEOTIDE SEQUENCE</scope>
    <source>
        <strain evidence="4">B-399</strain>
    </source>
</reference>
<proteinExistence type="predicted"/>
<gene>
    <name evidence="4" type="ORF">STA1M1_14390</name>
</gene>
<feature type="region of interest" description="Disordered" evidence="2">
    <location>
        <begin position="89"/>
        <end position="271"/>
    </location>
</feature>
<dbReference type="SMART" id="SM00422">
    <property type="entry name" value="HTH_MERR"/>
    <property type="match status" value="1"/>
</dbReference>
<dbReference type="CDD" id="cd04765">
    <property type="entry name" value="HTH_MlrA-like_sg2"/>
    <property type="match status" value="1"/>
</dbReference>
<protein>
    <recommendedName>
        <fullName evidence="3">HTH merR-type domain-containing protein</fullName>
    </recommendedName>
</protein>
<dbReference type="PANTHER" id="PTHR30204">
    <property type="entry name" value="REDOX-CYCLING DRUG-SENSING TRANSCRIPTIONAL ACTIVATOR SOXR"/>
    <property type="match status" value="1"/>
</dbReference>
<accession>A0ABQ5LRD8</accession>
<dbReference type="InterPro" id="IPR009061">
    <property type="entry name" value="DNA-bd_dom_put_sf"/>
</dbReference>
<sequence>MDQKSPEAFRTISEVADWLGVPTHVLRFWESRFAQVKPVKRAGGRRYYRPADMELLGGIRKLLHEDGMTIRGVQKLLREQGVKHVAAMSPALDTSADTRDVTPDNVVDLSDRRGDRAPEDLSAVEDAEIVQDSAAEPAAASDDSDERRFPFDDEPQPVAEAPEAEPAAPADEPDAETTLATPEPDTGEPVQAATDEPEPAGEPQAAEDADADTTPDIADPLPEPETMEFFAHDAAPDMAEETAAEPQHEPAPAEPVETDAADPMSSPDALDFAAHDATPELAEEPAAPALVMPGIGPDPEDDAIEVPEPLTLALRAARQARTRLPAAHLQALADRLDELARHNRGGSDQRGGL</sequence>
<name>A0ABQ5LRD8_9RHOB</name>
<dbReference type="InterPro" id="IPR047057">
    <property type="entry name" value="MerR_fam"/>
</dbReference>
<feature type="region of interest" description="Disordered" evidence="2">
    <location>
        <begin position="285"/>
        <end position="304"/>
    </location>
</feature>
<evidence type="ECO:0000313" key="4">
    <source>
        <dbReference type="EMBL" id="GKY87570.1"/>
    </source>
</evidence>
<dbReference type="PROSITE" id="PS50937">
    <property type="entry name" value="HTH_MERR_2"/>
    <property type="match status" value="1"/>
</dbReference>
<evidence type="ECO:0000256" key="1">
    <source>
        <dbReference type="ARBA" id="ARBA00023125"/>
    </source>
</evidence>
<dbReference type="SUPFAM" id="SSF46955">
    <property type="entry name" value="Putative DNA-binding domain"/>
    <property type="match status" value="1"/>
</dbReference>
<keyword evidence="5" id="KW-1185">Reference proteome</keyword>
<evidence type="ECO:0000313" key="5">
    <source>
        <dbReference type="Proteomes" id="UP001144205"/>
    </source>
</evidence>
<feature type="compositionally biased region" description="Acidic residues" evidence="2">
    <location>
        <begin position="195"/>
        <end position="213"/>
    </location>
</feature>
<evidence type="ECO:0000259" key="3">
    <source>
        <dbReference type="PROSITE" id="PS50937"/>
    </source>
</evidence>